<evidence type="ECO:0000313" key="1">
    <source>
        <dbReference type="EMBL" id="GIG93917.1"/>
    </source>
</evidence>
<dbReference type="RefSeq" id="WP_203855591.1">
    <property type="nucleotide sequence ID" value="NZ_BAAAZQ010000002.1"/>
</dbReference>
<gene>
    <name evidence="1" type="ORF">Pma05_04900</name>
</gene>
<organism evidence="1 2">
    <name type="scientific">Plantactinospora mayteni</name>
    <dbReference type="NCBI Taxonomy" id="566021"/>
    <lineage>
        <taxon>Bacteria</taxon>
        <taxon>Bacillati</taxon>
        <taxon>Actinomycetota</taxon>
        <taxon>Actinomycetes</taxon>
        <taxon>Micromonosporales</taxon>
        <taxon>Micromonosporaceae</taxon>
        <taxon>Plantactinospora</taxon>
    </lineage>
</organism>
<dbReference type="EMBL" id="BONX01000003">
    <property type="protein sequence ID" value="GIG93917.1"/>
    <property type="molecule type" value="Genomic_DNA"/>
</dbReference>
<dbReference type="SUPFAM" id="SSF53756">
    <property type="entry name" value="UDP-Glycosyltransferase/glycogen phosphorylase"/>
    <property type="match status" value="1"/>
</dbReference>
<evidence type="ECO:0008006" key="3">
    <source>
        <dbReference type="Google" id="ProtNLM"/>
    </source>
</evidence>
<dbReference type="Proteomes" id="UP000621500">
    <property type="component" value="Unassembled WGS sequence"/>
</dbReference>
<dbReference type="Gene3D" id="3.40.50.2000">
    <property type="entry name" value="Glycogen Phosphorylase B"/>
    <property type="match status" value="1"/>
</dbReference>
<name>A0ABQ4EI72_9ACTN</name>
<comment type="caution">
    <text evidence="1">The sequence shown here is derived from an EMBL/GenBank/DDBJ whole genome shotgun (WGS) entry which is preliminary data.</text>
</comment>
<sequence>MINVLIVAGTAPRQDSVLADALERFRREGVRVRLIVDFDLSRISLDPALAELRGLRETEPDDRLRRAMGGIEGSRAVWVRAWHDRVVRQWVHEADVLVSMDMMAVYAVWEMGHRRPDADACHGVGPAARAVQARLAGVPRPKRGLRDTVATRTGIVVRGTRRNATSRARRAMRIGMAPAVMRSGAGAWFWRTAVAAPALPDRIRTAVAYRVHQRTVEADRPQQAAAASAAAAARLEDPRARATLLNREASWELAIGHVPVCLREAVAAELAVADEMLRKKSTLKAAHAAHRAMKLLFHRVVHFEQPTSPLAENPAEFLAPLWDSATGRALAAAQGRAQAAATPPTDRPLHLLILTNGAGHPAGALRQRYDGRPDVHVRYVDLGEDVGDGPFRTDPAAQLGHLLAGSSEYGNRVREWLRPHLEWADIAVADRAEAAAAMTLVDPGDTRIVVCLPDFELLGPWPQLTDFSRVDELVLSSTDLLDLATTMLPRLRADQAPELSVVGDAPDLRAHQRPKDPAARYTLGLLGTNSVDARWAVEVLRRLRATDPRYRLFVGGDDLTPPPGASVRRYHEEILAELAELERSGAVTRVEQVADVPEALTGIGVILGSPVRETFHHAHIEGAASGATPILRNWPILSGTARGVRTLVPAEWVADTPEQAVRRILDLTATEQSWRDNGAAAAAEALATWGGDASGRQFDELLRIPLADPVG</sequence>
<keyword evidence="2" id="KW-1185">Reference proteome</keyword>
<protein>
    <recommendedName>
        <fullName evidence="3">Glycosyltransferase</fullName>
    </recommendedName>
</protein>
<proteinExistence type="predicted"/>
<accession>A0ABQ4EI72</accession>
<evidence type="ECO:0000313" key="2">
    <source>
        <dbReference type="Proteomes" id="UP000621500"/>
    </source>
</evidence>
<reference evidence="1 2" key="1">
    <citation type="submission" date="2021-01" db="EMBL/GenBank/DDBJ databases">
        <title>Whole genome shotgun sequence of Plantactinospora mayteni NBRC 109088.</title>
        <authorList>
            <person name="Komaki H."/>
            <person name="Tamura T."/>
        </authorList>
    </citation>
    <scope>NUCLEOTIDE SEQUENCE [LARGE SCALE GENOMIC DNA]</scope>
    <source>
        <strain evidence="1 2">NBRC 109088</strain>
    </source>
</reference>